<reference evidence="2" key="1">
    <citation type="submission" date="2020-08" db="EMBL/GenBank/DDBJ databases">
        <title>Multicomponent nature underlies the extraordinary mechanical properties of spider dragline silk.</title>
        <authorList>
            <person name="Kono N."/>
            <person name="Nakamura H."/>
            <person name="Mori M."/>
            <person name="Yoshida Y."/>
            <person name="Ohtoshi R."/>
            <person name="Malay A.D."/>
            <person name="Moran D.A.P."/>
            <person name="Tomita M."/>
            <person name="Numata K."/>
            <person name="Arakawa K."/>
        </authorList>
    </citation>
    <scope>NUCLEOTIDE SEQUENCE</scope>
</reference>
<comment type="caution">
    <text evidence="2">The sequence shown here is derived from an EMBL/GenBank/DDBJ whole genome shotgun (WGS) entry which is preliminary data.</text>
</comment>
<evidence type="ECO:0000313" key="2">
    <source>
        <dbReference type="EMBL" id="GFT69125.1"/>
    </source>
</evidence>
<proteinExistence type="predicted"/>
<dbReference type="EMBL" id="BMAW01116086">
    <property type="protein sequence ID" value="GFT69125.1"/>
    <property type="molecule type" value="Genomic_DNA"/>
</dbReference>
<name>A0A8X6PHU2_NEPPI</name>
<evidence type="ECO:0000313" key="3">
    <source>
        <dbReference type="Proteomes" id="UP000887013"/>
    </source>
</evidence>
<gene>
    <name evidence="2" type="ORF">NPIL_520921</name>
</gene>
<evidence type="ECO:0000256" key="1">
    <source>
        <dbReference type="SAM" id="MobiDB-lite"/>
    </source>
</evidence>
<dbReference type="Proteomes" id="UP000887013">
    <property type="component" value="Unassembled WGS sequence"/>
</dbReference>
<keyword evidence="3" id="KW-1185">Reference proteome</keyword>
<protein>
    <submittedName>
        <fullName evidence="2">Uncharacterized protein</fullName>
    </submittedName>
</protein>
<accession>A0A8X6PHU2</accession>
<organism evidence="2 3">
    <name type="scientific">Nephila pilipes</name>
    <name type="common">Giant wood spider</name>
    <name type="synonym">Nephila maculata</name>
    <dbReference type="NCBI Taxonomy" id="299642"/>
    <lineage>
        <taxon>Eukaryota</taxon>
        <taxon>Metazoa</taxon>
        <taxon>Ecdysozoa</taxon>
        <taxon>Arthropoda</taxon>
        <taxon>Chelicerata</taxon>
        <taxon>Arachnida</taxon>
        <taxon>Araneae</taxon>
        <taxon>Araneomorphae</taxon>
        <taxon>Entelegynae</taxon>
        <taxon>Araneoidea</taxon>
        <taxon>Nephilidae</taxon>
        <taxon>Nephila</taxon>
    </lineage>
</organism>
<feature type="region of interest" description="Disordered" evidence="1">
    <location>
        <begin position="54"/>
        <end position="74"/>
    </location>
</feature>
<feature type="compositionally biased region" description="Basic and acidic residues" evidence="1">
    <location>
        <begin position="60"/>
        <end position="74"/>
    </location>
</feature>
<sequence length="74" mass="8366">MVMSRVRPRVLFFQPSRVFMAGKNKICTMYNPNDLETIITILLCDSDVGEDIVLDGSDTGEEHVSEREVDSESE</sequence>
<dbReference type="AlphaFoldDB" id="A0A8X6PHU2"/>